<dbReference type="PANTHER" id="PTHR30563:SF0">
    <property type="entry name" value="DNA RECOMBINATION PROTEIN RMUC"/>
    <property type="match status" value="1"/>
</dbReference>
<evidence type="ECO:0000256" key="1">
    <source>
        <dbReference type="ARBA" id="ARBA00003416"/>
    </source>
</evidence>
<reference evidence="6" key="1">
    <citation type="submission" date="2020-07" db="EMBL/GenBank/DDBJ databases">
        <title>Huge and variable diversity of episymbiotic CPR bacteria and DPANN archaea in groundwater ecosystems.</title>
        <authorList>
            <person name="He C.Y."/>
            <person name="Keren R."/>
            <person name="Whittaker M."/>
            <person name="Farag I.F."/>
            <person name="Doudna J."/>
            <person name="Cate J.H.D."/>
            <person name="Banfield J.F."/>
        </authorList>
    </citation>
    <scope>NUCLEOTIDE SEQUENCE</scope>
    <source>
        <strain evidence="6">NC_groundwater_1225_Ag_S-0.1um_56_177</strain>
    </source>
</reference>
<protein>
    <submittedName>
        <fullName evidence="6">DNA recombination protein RmuC</fullName>
    </submittedName>
</protein>
<comment type="function">
    <text evidence="1">Involved in DNA recombination.</text>
</comment>
<evidence type="ECO:0000313" key="6">
    <source>
        <dbReference type="EMBL" id="MBI4132627.1"/>
    </source>
</evidence>
<keyword evidence="5" id="KW-0472">Membrane</keyword>
<keyword evidence="5" id="KW-0812">Transmembrane</keyword>
<evidence type="ECO:0000313" key="7">
    <source>
        <dbReference type="Proteomes" id="UP000756703"/>
    </source>
</evidence>
<keyword evidence="5" id="KW-1133">Transmembrane helix</keyword>
<name>A0A933DT88_9BACT</name>
<organism evidence="6 7">
    <name type="scientific">Candidatus Sungiibacteriota bacterium</name>
    <dbReference type="NCBI Taxonomy" id="2750080"/>
    <lineage>
        <taxon>Bacteria</taxon>
        <taxon>Candidatus Sungiibacteriota</taxon>
    </lineage>
</organism>
<evidence type="ECO:0000256" key="5">
    <source>
        <dbReference type="SAM" id="Phobius"/>
    </source>
</evidence>
<dbReference type="Proteomes" id="UP000756703">
    <property type="component" value="Unassembled WGS sequence"/>
</dbReference>
<accession>A0A933DT88</accession>
<sequence>MDAQFLILIAIIVAGFIGLFLMLRRRAMRPEENQPLLMLQNQINEISRMIDSKMLESTKLMQTQTSEISANMQRIIRDITERLVKVDEGQKQVVNFADQLKNLQDILKNPKQRGVLGEYYLETVLKNVLPPGAYQMQYPFRDGTIVDAAIFVKDKVIPVDSKFSLENYNRLVEARDPAERERLERVFRQDLKSRIDETAKYVKPSEGTMDFAFMFIPAEAVFYDLLVNKVGVVEAQDLIEYAFRERHVIIVSPTSFLAYLQTVLQGLRGLQIEESAKEIRKRVEELSRHLSSYETYMRKLGTHLGTTVNMYNTAYRELGKVDRDVLRITGKSPELEPVALEKPAAGEEE</sequence>
<keyword evidence="4" id="KW-0233">DNA recombination</keyword>
<dbReference type="AlphaFoldDB" id="A0A933DT88"/>
<comment type="caution">
    <text evidence="6">The sequence shown here is derived from an EMBL/GenBank/DDBJ whole genome shotgun (WGS) entry which is preliminary data.</text>
</comment>
<evidence type="ECO:0000256" key="3">
    <source>
        <dbReference type="ARBA" id="ARBA00023054"/>
    </source>
</evidence>
<evidence type="ECO:0000256" key="2">
    <source>
        <dbReference type="ARBA" id="ARBA00009840"/>
    </source>
</evidence>
<proteinExistence type="inferred from homology"/>
<keyword evidence="3" id="KW-0175">Coiled coil</keyword>
<comment type="similarity">
    <text evidence="2">Belongs to the RmuC family.</text>
</comment>
<dbReference type="Pfam" id="PF02646">
    <property type="entry name" value="RmuC"/>
    <property type="match status" value="1"/>
</dbReference>
<dbReference type="InterPro" id="IPR003798">
    <property type="entry name" value="DNA_recombination_RmuC"/>
</dbReference>
<gene>
    <name evidence="6" type="ORF">HY473_00810</name>
</gene>
<dbReference type="EMBL" id="JACQMI010000005">
    <property type="protein sequence ID" value="MBI4132627.1"/>
    <property type="molecule type" value="Genomic_DNA"/>
</dbReference>
<evidence type="ECO:0000256" key="4">
    <source>
        <dbReference type="ARBA" id="ARBA00023172"/>
    </source>
</evidence>
<dbReference type="PANTHER" id="PTHR30563">
    <property type="entry name" value="DNA RECOMBINATION PROTEIN RMUC"/>
    <property type="match status" value="1"/>
</dbReference>
<feature type="transmembrane region" description="Helical" evidence="5">
    <location>
        <begin position="6"/>
        <end position="23"/>
    </location>
</feature>
<dbReference type="GO" id="GO:0006310">
    <property type="term" value="P:DNA recombination"/>
    <property type="evidence" value="ECO:0007669"/>
    <property type="project" value="UniProtKB-KW"/>
</dbReference>